<name>A0A4Y8DFR3_9HELO</name>
<evidence type="ECO:0000313" key="4">
    <source>
        <dbReference type="Proteomes" id="UP000297299"/>
    </source>
</evidence>
<dbReference type="PANTHER" id="PTHR17972:SF0">
    <property type="entry name" value="NUCLEOLAR PROTEIN 6"/>
    <property type="match status" value="1"/>
</dbReference>
<proteinExistence type="inferred from homology"/>
<keyword evidence="1" id="KW-0694">RNA-binding</keyword>
<evidence type="ECO:0000256" key="1">
    <source>
        <dbReference type="RuleBase" id="RU364032"/>
    </source>
</evidence>
<feature type="region of interest" description="Disordered" evidence="2">
    <location>
        <begin position="1"/>
        <end position="64"/>
    </location>
</feature>
<dbReference type="GO" id="GO:0006364">
    <property type="term" value="P:rRNA processing"/>
    <property type="evidence" value="ECO:0007669"/>
    <property type="project" value="UniProtKB-KW"/>
</dbReference>
<comment type="caution">
    <text evidence="3">The sequence shown here is derived from an EMBL/GenBank/DDBJ whole genome shotgun (WGS) entry which is preliminary data.</text>
</comment>
<organism evidence="3 4">
    <name type="scientific">Botryotinia calthae</name>
    <dbReference type="NCBI Taxonomy" id="38488"/>
    <lineage>
        <taxon>Eukaryota</taxon>
        <taxon>Fungi</taxon>
        <taxon>Dikarya</taxon>
        <taxon>Ascomycota</taxon>
        <taxon>Pezizomycotina</taxon>
        <taxon>Leotiomycetes</taxon>
        <taxon>Helotiales</taxon>
        <taxon>Sclerotiniaceae</taxon>
        <taxon>Botryotinia</taxon>
    </lineage>
</organism>
<keyword evidence="1" id="KW-0539">Nucleus</keyword>
<dbReference type="PANTHER" id="PTHR17972">
    <property type="entry name" value="NUCLEOLAR RNA-ASSOCIATED PROTEIN"/>
    <property type="match status" value="1"/>
</dbReference>
<dbReference type="InterPro" id="IPR005554">
    <property type="entry name" value="NOL6/Upt22"/>
</dbReference>
<dbReference type="GO" id="GO:0032040">
    <property type="term" value="C:small-subunit processome"/>
    <property type="evidence" value="ECO:0007669"/>
    <property type="project" value="TreeGrafter"/>
</dbReference>
<keyword evidence="1" id="KW-0687">Ribonucleoprotein</keyword>
<keyword evidence="1" id="KW-0690">Ribosome biogenesis</keyword>
<keyword evidence="4" id="KW-1185">Reference proteome</keyword>
<comment type="similarity">
    <text evidence="1">Belongs to the NRAP family.</text>
</comment>
<evidence type="ECO:0000313" key="3">
    <source>
        <dbReference type="EMBL" id="TEY85309.1"/>
    </source>
</evidence>
<sequence length="193" mass="21241">MAPLTTKRRKLEHASDDEAPQPQKSKVDTVEIENASADEASSSDDADAIQSKPKHAPAKRRNDDQDAALYSGGLYKSSMFKLQVDELLNEVRPNYEKRAAGIKSALHQLKNAIEGIEDHEPLLIPDAIKLFSKTHKIAIPFPDPKPDNNAAYKLIYSKPSGINVVGSYALGTMVKSEKPLCVDMIVNMPKSLF</sequence>
<dbReference type="AlphaFoldDB" id="A0A4Y8DFR3"/>
<evidence type="ECO:0000256" key="2">
    <source>
        <dbReference type="SAM" id="MobiDB-lite"/>
    </source>
</evidence>
<accession>A0A4Y8DFR3</accession>
<dbReference type="GO" id="GO:0034456">
    <property type="term" value="C:UTP-C complex"/>
    <property type="evidence" value="ECO:0007669"/>
    <property type="project" value="TreeGrafter"/>
</dbReference>
<gene>
    <name evidence="3" type="ORF">BOTCAL_0014g00390</name>
</gene>
<dbReference type="GO" id="GO:0006409">
    <property type="term" value="P:tRNA export from nucleus"/>
    <property type="evidence" value="ECO:0007669"/>
    <property type="project" value="TreeGrafter"/>
</dbReference>
<dbReference type="Gene3D" id="1.10.1410.10">
    <property type="match status" value="1"/>
</dbReference>
<dbReference type="STRING" id="38488.A0A4Y8DFR3"/>
<protein>
    <recommendedName>
        <fullName evidence="1">U3 small nucleolar RNA-associated protein 22</fullName>
    </recommendedName>
</protein>
<dbReference type="Proteomes" id="UP000297299">
    <property type="component" value="Unassembled WGS sequence"/>
</dbReference>
<dbReference type="GO" id="GO:0003723">
    <property type="term" value="F:RNA binding"/>
    <property type="evidence" value="ECO:0007669"/>
    <property type="project" value="UniProtKB-KW"/>
</dbReference>
<dbReference type="EMBL" id="PHWZ01000014">
    <property type="protein sequence ID" value="TEY85309.1"/>
    <property type="molecule type" value="Genomic_DNA"/>
</dbReference>
<reference evidence="3 4" key="1">
    <citation type="submission" date="2017-11" db="EMBL/GenBank/DDBJ databases">
        <title>Comparative genomics of Botrytis spp.</title>
        <authorList>
            <person name="Valero-Jimenez C.A."/>
            <person name="Tapia P."/>
            <person name="Veloso J."/>
            <person name="Silva-Moreno E."/>
            <person name="Staats M."/>
            <person name="Valdes J.H."/>
            <person name="Van Kan J.A.L."/>
        </authorList>
    </citation>
    <scope>NUCLEOTIDE SEQUENCE [LARGE SCALE GENOMIC DNA]</scope>
    <source>
        <strain evidence="3 4">MUCL2830</strain>
    </source>
</reference>
<comment type="subcellular location">
    <subcellularLocation>
        <location evidence="1">Nucleus</location>
        <location evidence="1">Nucleolus</location>
    </subcellularLocation>
</comment>
<dbReference type="OrthoDB" id="10251401at2759"/>
<keyword evidence="1" id="KW-0698">rRNA processing</keyword>
<feature type="compositionally biased region" description="Basic residues" evidence="2">
    <location>
        <begin position="1"/>
        <end position="11"/>
    </location>
</feature>
<dbReference type="GO" id="GO:0032545">
    <property type="term" value="C:CURI complex"/>
    <property type="evidence" value="ECO:0007669"/>
    <property type="project" value="TreeGrafter"/>
</dbReference>